<dbReference type="RefSeq" id="XP_009043513.1">
    <property type="nucleotide sequence ID" value="XM_009045265.1"/>
</dbReference>
<evidence type="ECO:0000256" key="3">
    <source>
        <dbReference type="PROSITE-ProRule" id="PRU01052"/>
    </source>
</evidence>
<dbReference type="InParanoid" id="F0YSX1"/>
<dbReference type="KEGG" id="aaf:AURANDRAFT_9916"/>
<dbReference type="InterPro" id="IPR027417">
    <property type="entry name" value="P-loop_NTPase"/>
</dbReference>
<dbReference type="eggNOG" id="KOG2037">
    <property type="taxonomic scope" value="Eukaryota"/>
</dbReference>
<dbReference type="Gene3D" id="3.40.50.300">
    <property type="entry name" value="P-loop containing nucleotide triphosphate hydrolases"/>
    <property type="match status" value="1"/>
</dbReference>
<proteinExistence type="inferred from homology"/>
<comment type="similarity">
    <text evidence="3">Belongs to the TRAFAC class dynamin-like GTPase superfamily. GB1/RHD3 GTPase family.</text>
</comment>
<feature type="domain" description="GB1/RHD3-type G" evidence="4">
    <location>
        <begin position="28"/>
        <end position="249"/>
    </location>
</feature>
<dbReference type="AlphaFoldDB" id="F0YSX1"/>
<sequence length="249" mass="27569">APIPLVEVDDDSKFSVNPEAREILEGLRGKVCVVSVAGLYRTGKSSLVNFLLDADAGFTVGPTVRRCTRGIWFWGSPRRAKLPSGEPCWVVVLDTEGLGGLEADQHYDTRIFSLATLLCSTLVYNSLGSIDEGAISNLSFVANLSQHIRVSDDGGDGDLDAHEYHKFFPSFVWVVRDFALDLVDDYGTAISADDYLERALATQVGFDPATTERNRVRHCMMTAFFTERKCFPLVRPLLDESKLQEIDKV</sequence>
<evidence type="ECO:0000256" key="2">
    <source>
        <dbReference type="ARBA" id="ARBA00023134"/>
    </source>
</evidence>
<feature type="non-terminal residue" evidence="5">
    <location>
        <position position="1"/>
    </location>
</feature>
<dbReference type="Pfam" id="PF02263">
    <property type="entry name" value="GBP"/>
    <property type="match status" value="1"/>
</dbReference>
<protein>
    <recommendedName>
        <fullName evidence="4">GB1/RHD3-type G domain-containing protein</fullName>
    </recommendedName>
</protein>
<dbReference type="InterPro" id="IPR015894">
    <property type="entry name" value="Guanylate-bd_N"/>
</dbReference>
<dbReference type="OMA" id="LDAHEYH"/>
<dbReference type="EMBL" id="GL834182">
    <property type="protein sequence ID" value="EGB01788.1"/>
    <property type="molecule type" value="Genomic_DNA"/>
</dbReference>
<reference evidence="5 6" key="1">
    <citation type="journal article" date="2011" name="Proc. Natl. Acad. Sci. U.S.A.">
        <title>Niche of harmful alga Aureococcus anophagefferens revealed through ecogenomics.</title>
        <authorList>
            <person name="Gobler C.J."/>
            <person name="Berry D.L."/>
            <person name="Dyhrman S.T."/>
            <person name="Wilhelm S.W."/>
            <person name="Salamov A."/>
            <person name="Lobanov A.V."/>
            <person name="Zhang Y."/>
            <person name="Collier J.L."/>
            <person name="Wurch L.L."/>
            <person name="Kustka A.B."/>
            <person name="Dill B.D."/>
            <person name="Shah M."/>
            <person name="VerBerkmoes N.C."/>
            <person name="Kuo A."/>
            <person name="Terry A."/>
            <person name="Pangilinan J."/>
            <person name="Lindquist E.A."/>
            <person name="Lucas S."/>
            <person name="Paulsen I.T."/>
            <person name="Hattenrath-Lehmann T.K."/>
            <person name="Talmage S.C."/>
            <person name="Walker E.A."/>
            <person name="Koch F."/>
            <person name="Burson A.M."/>
            <person name="Marcoval M.A."/>
            <person name="Tang Y.Z."/>
            <person name="Lecleir G.R."/>
            <person name="Coyne K.J."/>
            <person name="Berg G.M."/>
            <person name="Bertrand E.M."/>
            <person name="Saito M.A."/>
            <person name="Gladyshev V.N."/>
            <person name="Grigoriev I.V."/>
        </authorList>
    </citation>
    <scope>NUCLEOTIDE SEQUENCE [LARGE SCALE GENOMIC DNA]</scope>
    <source>
        <strain evidence="6">CCMP 1984</strain>
    </source>
</reference>
<dbReference type="GO" id="GO:0003924">
    <property type="term" value="F:GTPase activity"/>
    <property type="evidence" value="ECO:0007669"/>
    <property type="project" value="InterPro"/>
</dbReference>
<evidence type="ECO:0000313" key="5">
    <source>
        <dbReference type="EMBL" id="EGB01788.1"/>
    </source>
</evidence>
<dbReference type="GO" id="GO:0005525">
    <property type="term" value="F:GTP binding"/>
    <property type="evidence" value="ECO:0007669"/>
    <property type="project" value="UniProtKB-KW"/>
</dbReference>
<evidence type="ECO:0000259" key="4">
    <source>
        <dbReference type="PROSITE" id="PS51715"/>
    </source>
</evidence>
<dbReference type="PANTHER" id="PTHR10751">
    <property type="entry name" value="GUANYLATE BINDING PROTEIN"/>
    <property type="match status" value="1"/>
</dbReference>
<dbReference type="CDD" id="cd01851">
    <property type="entry name" value="GBP"/>
    <property type="match status" value="1"/>
</dbReference>
<accession>F0YSX1</accession>
<gene>
    <name evidence="5" type="ORF">AURANDRAFT_9916</name>
</gene>
<dbReference type="InterPro" id="IPR030386">
    <property type="entry name" value="G_GB1_RHD3_dom"/>
</dbReference>
<keyword evidence="1" id="KW-0547">Nucleotide-binding</keyword>
<evidence type="ECO:0000313" key="6">
    <source>
        <dbReference type="Proteomes" id="UP000002729"/>
    </source>
</evidence>
<dbReference type="Proteomes" id="UP000002729">
    <property type="component" value="Unassembled WGS sequence"/>
</dbReference>
<evidence type="ECO:0000256" key="1">
    <source>
        <dbReference type="ARBA" id="ARBA00022741"/>
    </source>
</evidence>
<feature type="non-terminal residue" evidence="5">
    <location>
        <position position="249"/>
    </location>
</feature>
<keyword evidence="2" id="KW-0342">GTP-binding</keyword>
<name>F0YSX1_AURAN</name>
<dbReference type="OrthoDB" id="2135133at2759"/>
<dbReference type="SUPFAM" id="SSF52540">
    <property type="entry name" value="P-loop containing nucleoside triphosphate hydrolases"/>
    <property type="match status" value="1"/>
</dbReference>
<dbReference type="PROSITE" id="PS51715">
    <property type="entry name" value="G_GB1_RHD3"/>
    <property type="match status" value="1"/>
</dbReference>
<organism evidence="6">
    <name type="scientific">Aureococcus anophagefferens</name>
    <name type="common">Harmful bloom alga</name>
    <dbReference type="NCBI Taxonomy" id="44056"/>
    <lineage>
        <taxon>Eukaryota</taxon>
        <taxon>Sar</taxon>
        <taxon>Stramenopiles</taxon>
        <taxon>Ochrophyta</taxon>
        <taxon>Pelagophyceae</taxon>
        <taxon>Pelagomonadales</taxon>
        <taxon>Pelagomonadaceae</taxon>
        <taxon>Aureococcus</taxon>
    </lineage>
</organism>
<keyword evidence="6" id="KW-1185">Reference proteome</keyword>
<dbReference type="GeneID" id="20229476"/>